<proteinExistence type="predicted"/>
<name>A0A8S1SS32_PAROT</name>
<comment type="caution">
    <text evidence="1">The sequence shown here is derived from an EMBL/GenBank/DDBJ whole genome shotgun (WGS) entry which is preliminary data.</text>
</comment>
<sequence length="818" mass="97011">MTPEFPDLKQQNLELQQKKEGKLQTIANSIYALSIMINNKEQHQITQIKDSLSLLLDNMFNILETPSMRFTIQPQLALKNLQFSKTDRISLYSKNPSFNPFFKSENSQSLFEQIKEAQQLQMKQILGNILIFDIQNEKRKYNDCFIAACQMNEKSNKKIIFINLTGVDHCDETLQYEFQEKLNYCYLNFKEFQYLKQYNKLNCDQLYEKKFLNIYFNYGESKIFSWDQFKLIYRLHIKKLIKRISSNIFILSIAKSLSAIPSKEFIQFDDDCLRRVIQKFCKLGQEKLFIHLVLLDSESGFPIELKQLTNGQNQDLVRFINCIFQGVIGKKIKSKVDFDLDTYRYQNPIKYINWLQEFVKIQIQVKLDPIFLNMYKRELRNLFMSNTQIQSEEFLQESTLMILNKNEIYRKTHLYYEQKKLQFLFNSILLVDYDTELVVILKQDESEKDLYYLYYTQIYEDQNELQCQRILLNKYVDDVLLIDSHNRASLSVKKMIQDKDQHQKDYKIVYIHSLNSDIILETQLLDNPIVRIIERMMKKQNYVEAQNLAKQKSIISDQYQISNLLKNRRGPCVVQNSPISETDFMVIGGELSNDRSICNVMEIVKVEQLASLGFHSYILQKEVLFAQGSFFPWPYMFVLSSNHNPQIQYIFLPGDYNNLINCYSRPIVNVYQYYAYQLTTQKDSFYFRWQKLNIIYDNSNLGSSQPFPIQYLSGNQSNILCKEDSNMTKWIIAKTINKQILLGSKGKTEFFKCMENLDSNVSLKDIEQIIITAEIYVQESNLIVKEKYYETNKQLILKKNIVDLNREDLIIFEKPKEN</sequence>
<dbReference type="OMA" id="WDQFKLI"/>
<gene>
    <name evidence="1" type="ORF">POCTA_138.1.T0130361</name>
</gene>
<dbReference type="Proteomes" id="UP000683925">
    <property type="component" value="Unassembled WGS sequence"/>
</dbReference>
<protein>
    <submittedName>
        <fullName evidence="1">Uncharacterized protein</fullName>
    </submittedName>
</protein>
<keyword evidence="2" id="KW-1185">Reference proteome</keyword>
<accession>A0A8S1SS32</accession>
<organism evidence="1 2">
    <name type="scientific">Paramecium octaurelia</name>
    <dbReference type="NCBI Taxonomy" id="43137"/>
    <lineage>
        <taxon>Eukaryota</taxon>
        <taxon>Sar</taxon>
        <taxon>Alveolata</taxon>
        <taxon>Ciliophora</taxon>
        <taxon>Intramacronucleata</taxon>
        <taxon>Oligohymenophorea</taxon>
        <taxon>Peniculida</taxon>
        <taxon>Parameciidae</taxon>
        <taxon>Paramecium</taxon>
    </lineage>
</organism>
<dbReference type="OrthoDB" id="302135at2759"/>
<dbReference type="EMBL" id="CAJJDP010000012">
    <property type="protein sequence ID" value="CAD8142206.1"/>
    <property type="molecule type" value="Genomic_DNA"/>
</dbReference>
<dbReference type="AlphaFoldDB" id="A0A8S1SS32"/>
<reference evidence="1" key="1">
    <citation type="submission" date="2021-01" db="EMBL/GenBank/DDBJ databases">
        <authorList>
            <consortium name="Genoscope - CEA"/>
            <person name="William W."/>
        </authorList>
    </citation>
    <scope>NUCLEOTIDE SEQUENCE</scope>
</reference>
<evidence type="ECO:0000313" key="2">
    <source>
        <dbReference type="Proteomes" id="UP000683925"/>
    </source>
</evidence>
<evidence type="ECO:0000313" key="1">
    <source>
        <dbReference type="EMBL" id="CAD8142206.1"/>
    </source>
</evidence>